<dbReference type="InterPro" id="IPR036249">
    <property type="entry name" value="Thioredoxin-like_sf"/>
</dbReference>
<dbReference type="EMBL" id="BQKY01000006">
    <property type="protein sequence ID" value="GJN90103.1"/>
    <property type="molecule type" value="Genomic_DNA"/>
</dbReference>
<evidence type="ECO:0000256" key="1">
    <source>
        <dbReference type="ARBA" id="ARBA00007409"/>
    </source>
</evidence>
<proteinExistence type="inferred from homology"/>
<dbReference type="Pfam" id="PF02798">
    <property type="entry name" value="GST_N"/>
    <property type="match status" value="1"/>
</dbReference>
<keyword evidence="6" id="KW-1185">Reference proteome</keyword>
<organism evidence="5 6">
    <name type="scientific">Rhodotorula paludigena</name>
    <dbReference type="NCBI Taxonomy" id="86838"/>
    <lineage>
        <taxon>Eukaryota</taxon>
        <taxon>Fungi</taxon>
        <taxon>Dikarya</taxon>
        <taxon>Basidiomycota</taxon>
        <taxon>Pucciniomycotina</taxon>
        <taxon>Microbotryomycetes</taxon>
        <taxon>Sporidiobolales</taxon>
        <taxon>Sporidiobolaceae</taxon>
        <taxon>Rhodotorula</taxon>
    </lineage>
</organism>
<gene>
    <name evidence="5" type="ORF">Rhopal_003102-T1</name>
</gene>
<dbReference type="PROSITE" id="PS50404">
    <property type="entry name" value="GST_NTER"/>
    <property type="match status" value="1"/>
</dbReference>
<dbReference type="AlphaFoldDB" id="A0AAV5GIU5"/>
<dbReference type="SUPFAM" id="SSF52833">
    <property type="entry name" value="Thioredoxin-like"/>
    <property type="match status" value="1"/>
</dbReference>
<dbReference type="InterPro" id="IPR040079">
    <property type="entry name" value="Glutathione_S-Trfase"/>
</dbReference>
<reference evidence="5 6" key="1">
    <citation type="submission" date="2021-12" db="EMBL/GenBank/DDBJ databases">
        <title>High titer production of polyol ester of fatty acids by Rhodotorula paludigena BS15 towards product separation-free biomass refinery.</title>
        <authorList>
            <person name="Mano J."/>
            <person name="Ono H."/>
            <person name="Tanaka T."/>
            <person name="Naito K."/>
            <person name="Sushida H."/>
            <person name="Ike M."/>
            <person name="Tokuyasu K."/>
            <person name="Kitaoka M."/>
        </authorList>
    </citation>
    <scope>NUCLEOTIDE SEQUENCE [LARGE SCALE GENOMIC DNA]</scope>
    <source>
        <strain evidence="5 6">BS15</strain>
    </source>
</reference>
<dbReference type="InterPro" id="IPR010987">
    <property type="entry name" value="Glutathione-S-Trfase_C-like"/>
</dbReference>
<feature type="domain" description="GST C-terminal" evidence="4">
    <location>
        <begin position="114"/>
        <end position="237"/>
    </location>
</feature>
<comment type="similarity">
    <text evidence="1">Belongs to the GST superfamily.</text>
</comment>
<dbReference type="PANTHER" id="PTHR44051">
    <property type="entry name" value="GLUTATHIONE S-TRANSFERASE-RELATED"/>
    <property type="match status" value="1"/>
</dbReference>
<dbReference type="InterPro" id="IPR036282">
    <property type="entry name" value="Glutathione-S-Trfase_C_sf"/>
</dbReference>
<protein>
    <recommendedName>
        <fullName evidence="7">Glutathione S-transferase</fullName>
    </recommendedName>
</protein>
<dbReference type="PANTHER" id="PTHR44051:SF6">
    <property type="entry name" value="GLUTATHIONE S-TRANSFERASE II"/>
    <property type="match status" value="1"/>
</dbReference>
<evidence type="ECO:0000259" key="3">
    <source>
        <dbReference type="PROSITE" id="PS50404"/>
    </source>
</evidence>
<dbReference type="Proteomes" id="UP001342314">
    <property type="component" value="Unassembled WGS sequence"/>
</dbReference>
<dbReference type="SFLD" id="SFLDS00019">
    <property type="entry name" value="Glutathione_Transferase_(cytos"/>
    <property type="match status" value="1"/>
</dbReference>
<dbReference type="InterPro" id="IPR004046">
    <property type="entry name" value="GST_C"/>
</dbReference>
<dbReference type="Gene3D" id="3.40.30.10">
    <property type="entry name" value="Glutaredoxin"/>
    <property type="match status" value="1"/>
</dbReference>
<evidence type="ECO:0000259" key="4">
    <source>
        <dbReference type="PROSITE" id="PS50405"/>
    </source>
</evidence>
<dbReference type="PROSITE" id="PS50405">
    <property type="entry name" value="GST_CTER"/>
    <property type="match status" value="1"/>
</dbReference>
<dbReference type="SUPFAM" id="SSF47616">
    <property type="entry name" value="GST C-terminal domain-like"/>
    <property type="match status" value="1"/>
</dbReference>
<dbReference type="Gene3D" id="1.20.1050.10">
    <property type="match status" value="1"/>
</dbReference>
<feature type="region of interest" description="Disordered" evidence="2">
    <location>
        <begin position="245"/>
        <end position="267"/>
    </location>
</feature>
<name>A0AAV5GIU5_9BASI</name>
<dbReference type="InterPro" id="IPR004045">
    <property type="entry name" value="Glutathione_S-Trfase_N"/>
</dbReference>
<evidence type="ECO:0000313" key="5">
    <source>
        <dbReference type="EMBL" id="GJN90103.1"/>
    </source>
</evidence>
<sequence>MSAPTVVRTEAPAELSNPGLVVFFGQSPNGWKMTWALEALKQAGAIPDYTILEVNLTGGEQFQPWFEAINPNCKMPALVWNRPDKPQFKVFESGSILYFLARTFDKEFKFHFDDVELEQAMLDWIFWSQANLGPNQGNANFWYRYTAHLVEVAKQRYLTETERLYKVLDDHLEGKEYMVGGKFTYADMIRCHFWCGISLSPYPSLKAWHDRIERLPIVLDALKVPAQDLVTRIKADPDLERQIMERMRKAREEKEQAEPDRATGDKE</sequence>
<evidence type="ECO:0008006" key="7">
    <source>
        <dbReference type="Google" id="ProtNLM"/>
    </source>
</evidence>
<dbReference type="SFLD" id="SFLDG00358">
    <property type="entry name" value="Main_(cytGST)"/>
    <property type="match status" value="1"/>
</dbReference>
<accession>A0AAV5GIU5</accession>
<dbReference type="Pfam" id="PF14497">
    <property type="entry name" value="GST_C_3"/>
    <property type="match status" value="1"/>
</dbReference>
<feature type="domain" description="GST N-terminal" evidence="3">
    <location>
        <begin position="17"/>
        <end position="108"/>
    </location>
</feature>
<evidence type="ECO:0000256" key="2">
    <source>
        <dbReference type="SAM" id="MobiDB-lite"/>
    </source>
</evidence>
<comment type="caution">
    <text evidence="5">The sequence shown here is derived from an EMBL/GenBank/DDBJ whole genome shotgun (WGS) entry which is preliminary data.</text>
</comment>
<evidence type="ECO:0000313" key="6">
    <source>
        <dbReference type="Proteomes" id="UP001342314"/>
    </source>
</evidence>